<accession>A0A0A0IP44</accession>
<sequence>MLTNVKCCCIKTMCPICAWGGNNLDPNPQLYLQITNSTNASIYFIIQYSLVKGTVTKKSPTFGYNKTERLIIPPRAQNVCYNVLTTSTIHSMLICHDSLLTPSRVCLRVIQTPDGLTCVPMMC</sequence>
<dbReference type="EMBL" id="JDRY01000001">
    <property type="protein sequence ID" value="KGN01962.1"/>
    <property type="molecule type" value="Genomic_DNA"/>
</dbReference>
<reference evidence="1 2" key="1">
    <citation type="submission" date="2014-01" db="EMBL/GenBank/DDBJ databases">
        <title>Plasmidome dynamics in the species complex Clostridium novyi sensu lato converts strains of independent lineages into distinctly different pathogens.</title>
        <authorList>
            <person name="Skarin H."/>
            <person name="Segerman B."/>
        </authorList>
    </citation>
    <scope>NUCLEOTIDE SEQUENCE [LARGE SCALE GENOMIC DNA]</scope>
    <source>
        <strain evidence="1 2">DC5</strain>
    </source>
</reference>
<dbReference type="Proteomes" id="UP000030014">
    <property type="component" value="Unassembled WGS sequence"/>
</dbReference>
<proteinExistence type="predicted"/>
<evidence type="ECO:0000313" key="1">
    <source>
        <dbReference type="EMBL" id="KGN01962.1"/>
    </source>
</evidence>
<gene>
    <name evidence="1" type="ORF">Z955_00755</name>
</gene>
<protein>
    <submittedName>
        <fullName evidence="1">Uncharacterized protein</fullName>
    </submittedName>
</protein>
<name>A0A0A0IP44_CLOBO</name>
<comment type="caution">
    <text evidence="1">The sequence shown here is derived from an EMBL/GenBank/DDBJ whole genome shotgun (WGS) entry which is preliminary data.</text>
</comment>
<evidence type="ECO:0000313" key="2">
    <source>
        <dbReference type="Proteomes" id="UP000030014"/>
    </source>
</evidence>
<dbReference type="AlphaFoldDB" id="A0A0A0IP44"/>
<dbReference type="RefSeq" id="WP_039258920.1">
    <property type="nucleotide sequence ID" value="NZ_JDRY01000001.1"/>
</dbReference>
<organism evidence="1 2">
    <name type="scientific">Clostridium botulinum C/D str. DC5</name>
    <dbReference type="NCBI Taxonomy" id="1443128"/>
    <lineage>
        <taxon>Bacteria</taxon>
        <taxon>Bacillati</taxon>
        <taxon>Bacillota</taxon>
        <taxon>Clostridia</taxon>
        <taxon>Eubacteriales</taxon>
        <taxon>Clostridiaceae</taxon>
        <taxon>Clostridium</taxon>
    </lineage>
</organism>